<gene>
    <name evidence="3" type="ORF">ACFPBZ_02785</name>
</gene>
<keyword evidence="4" id="KW-1185">Reference proteome</keyword>
<feature type="region of interest" description="Disordered" evidence="1">
    <location>
        <begin position="1"/>
        <end position="27"/>
    </location>
</feature>
<dbReference type="InterPro" id="IPR038468">
    <property type="entry name" value="MmpS_C"/>
</dbReference>
<keyword evidence="2" id="KW-0812">Transmembrane</keyword>
<feature type="transmembrane region" description="Helical" evidence="2">
    <location>
        <begin position="89"/>
        <end position="110"/>
    </location>
</feature>
<evidence type="ECO:0000256" key="1">
    <source>
        <dbReference type="SAM" id="MobiDB-lite"/>
    </source>
</evidence>
<sequence length="258" mass="27068">MTQQMPPPSVGPMQPPSGWFPPQAPPPPPPPRNAFGIAALCLALVGLVFGLVPFTGFLAVILGLLALVFGMLGFGRVQQRLATNKKMTIAGAGLGVVALALGIWGIVIVFQATNTLTNDLNNISAGTPSYGYSQQAPTYAAPSYSAPTAEAPKPTSYTYEVTGNYPALFFNYTDSNGDSYATYQHESGLGDHSKKLPWKKTVTPEPNGGVNSLGASTSSSKGNAWITCTVKDDKGNVISTETKRGAYAQCYASSLGNR</sequence>
<organism evidence="3 4">
    <name type="scientific">Actinomycetospora atypica</name>
    <dbReference type="NCBI Taxonomy" id="1290095"/>
    <lineage>
        <taxon>Bacteria</taxon>
        <taxon>Bacillati</taxon>
        <taxon>Actinomycetota</taxon>
        <taxon>Actinomycetes</taxon>
        <taxon>Pseudonocardiales</taxon>
        <taxon>Pseudonocardiaceae</taxon>
        <taxon>Actinomycetospora</taxon>
    </lineage>
</organism>
<proteinExistence type="predicted"/>
<keyword evidence="2" id="KW-0472">Membrane</keyword>
<evidence type="ECO:0000256" key="2">
    <source>
        <dbReference type="SAM" id="Phobius"/>
    </source>
</evidence>
<dbReference type="Proteomes" id="UP001595947">
    <property type="component" value="Unassembled WGS sequence"/>
</dbReference>
<comment type="caution">
    <text evidence="3">The sequence shown here is derived from an EMBL/GenBank/DDBJ whole genome shotgun (WGS) entry which is preliminary data.</text>
</comment>
<feature type="transmembrane region" description="Helical" evidence="2">
    <location>
        <begin position="34"/>
        <end position="52"/>
    </location>
</feature>
<name>A0ABV9YGK4_9PSEU</name>
<reference evidence="4" key="1">
    <citation type="journal article" date="2019" name="Int. J. Syst. Evol. Microbiol.">
        <title>The Global Catalogue of Microorganisms (GCM) 10K type strain sequencing project: providing services to taxonomists for standard genome sequencing and annotation.</title>
        <authorList>
            <consortium name="The Broad Institute Genomics Platform"/>
            <consortium name="The Broad Institute Genome Sequencing Center for Infectious Disease"/>
            <person name="Wu L."/>
            <person name="Ma J."/>
        </authorList>
    </citation>
    <scope>NUCLEOTIDE SEQUENCE [LARGE SCALE GENOMIC DNA]</scope>
    <source>
        <strain evidence="4">CGMCC 4.7093</strain>
    </source>
</reference>
<accession>A0ABV9YGK4</accession>
<dbReference type="RefSeq" id="WP_378034473.1">
    <property type="nucleotide sequence ID" value="NZ_JBHSIV010000002.1"/>
</dbReference>
<evidence type="ECO:0000313" key="3">
    <source>
        <dbReference type="EMBL" id="MFC5061119.1"/>
    </source>
</evidence>
<evidence type="ECO:0000313" key="4">
    <source>
        <dbReference type="Proteomes" id="UP001595947"/>
    </source>
</evidence>
<dbReference type="EMBL" id="JBHSIV010000002">
    <property type="protein sequence ID" value="MFC5061119.1"/>
    <property type="molecule type" value="Genomic_DNA"/>
</dbReference>
<feature type="transmembrane region" description="Helical" evidence="2">
    <location>
        <begin position="58"/>
        <end position="77"/>
    </location>
</feature>
<keyword evidence="2" id="KW-1133">Transmembrane helix</keyword>
<protein>
    <submittedName>
        <fullName evidence="3">DUF4190 domain-containing protein</fullName>
    </submittedName>
</protein>
<dbReference type="Gene3D" id="2.60.40.2880">
    <property type="entry name" value="MmpS1-5, C-terminal soluble domain"/>
    <property type="match status" value="1"/>
</dbReference>